<dbReference type="InParanoid" id="A0A165JPX7"/>
<dbReference type="OrthoDB" id="2668963at2759"/>
<organism evidence="3 4">
    <name type="scientific">Exidia glandulosa HHB12029</name>
    <dbReference type="NCBI Taxonomy" id="1314781"/>
    <lineage>
        <taxon>Eukaryota</taxon>
        <taxon>Fungi</taxon>
        <taxon>Dikarya</taxon>
        <taxon>Basidiomycota</taxon>
        <taxon>Agaricomycotina</taxon>
        <taxon>Agaricomycetes</taxon>
        <taxon>Auriculariales</taxon>
        <taxon>Exidiaceae</taxon>
        <taxon>Exidia</taxon>
    </lineage>
</organism>
<evidence type="ECO:0000313" key="4">
    <source>
        <dbReference type="Proteomes" id="UP000077266"/>
    </source>
</evidence>
<sequence>AERTSYRELCRRAEQLHHQHTGQFIKLCHTTVLRRFRGGQSMLQFNAGKALVGPEEACILITYIKEMGDRGFPLDYRWLAEHANELITLRLGPSFPGVGINWAERFVQAHDDELD</sequence>
<dbReference type="AlphaFoldDB" id="A0A165JPX7"/>
<feature type="domain" description="HTH CENPB-type" evidence="2">
    <location>
        <begin position="54"/>
        <end position="111"/>
    </location>
</feature>
<dbReference type="Pfam" id="PF03221">
    <property type="entry name" value="HTH_Tnp_Tc5"/>
    <property type="match status" value="1"/>
</dbReference>
<feature type="non-terminal residue" evidence="3">
    <location>
        <position position="115"/>
    </location>
</feature>
<accession>A0A165JPX7</accession>
<reference evidence="3 4" key="1">
    <citation type="journal article" date="2016" name="Mol. Biol. Evol.">
        <title>Comparative Genomics of Early-Diverging Mushroom-Forming Fungi Provides Insights into the Origins of Lignocellulose Decay Capabilities.</title>
        <authorList>
            <person name="Nagy L.G."/>
            <person name="Riley R."/>
            <person name="Tritt A."/>
            <person name="Adam C."/>
            <person name="Daum C."/>
            <person name="Floudas D."/>
            <person name="Sun H."/>
            <person name="Yadav J.S."/>
            <person name="Pangilinan J."/>
            <person name="Larsson K.H."/>
            <person name="Matsuura K."/>
            <person name="Barry K."/>
            <person name="Labutti K."/>
            <person name="Kuo R."/>
            <person name="Ohm R.A."/>
            <person name="Bhattacharya S.S."/>
            <person name="Shirouzu T."/>
            <person name="Yoshinaga Y."/>
            <person name="Martin F.M."/>
            <person name="Grigoriev I.V."/>
            <person name="Hibbett D.S."/>
        </authorList>
    </citation>
    <scope>NUCLEOTIDE SEQUENCE [LARGE SCALE GENOMIC DNA]</scope>
    <source>
        <strain evidence="3 4">HHB12029</strain>
    </source>
</reference>
<gene>
    <name evidence="3" type="ORF">EXIGLDRAFT_588434</name>
</gene>
<evidence type="ECO:0000259" key="2">
    <source>
        <dbReference type="Pfam" id="PF03221"/>
    </source>
</evidence>
<feature type="non-terminal residue" evidence="3">
    <location>
        <position position="1"/>
    </location>
</feature>
<protein>
    <recommendedName>
        <fullName evidence="2">HTH CENPB-type domain-containing protein</fullName>
    </recommendedName>
</protein>
<dbReference type="STRING" id="1314781.A0A165JPX7"/>
<keyword evidence="1" id="KW-0238">DNA-binding</keyword>
<dbReference type="InterPro" id="IPR006600">
    <property type="entry name" value="HTH_CenpB_DNA-bd_dom"/>
</dbReference>
<name>A0A165JPX7_EXIGL</name>
<proteinExistence type="predicted"/>
<evidence type="ECO:0000313" key="3">
    <source>
        <dbReference type="EMBL" id="KZV95163.1"/>
    </source>
</evidence>
<dbReference type="EMBL" id="KV425961">
    <property type="protein sequence ID" value="KZV95163.1"/>
    <property type="molecule type" value="Genomic_DNA"/>
</dbReference>
<keyword evidence="4" id="KW-1185">Reference proteome</keyword>
<evidence type="ECO:0000256" key="1">
    <source>
        <dbReference type="ARBA" id="ARBA00023125"/>
    </source>
</evidence>
<dbReference type="Proteomes" id="UP000077266">
    <property type="component" value="Unassembled WGS sequence"/>
</dbReference>